<dbReference type="EMBL" id="CP001932">
    <property type="protein sequence ID" value="ADD04947.1"/>
    <property type="molecule type" value="Genomic_DNA"/>
</dbReference>
<dbReference type="Proteomes" id="UP000001879">
    <property type="component" value="Chromosome"/>
</dbReference>
<dbReference type="Pfam" id="PF26467">
    <property type="entry name" value="DUF8143"/>
    <property type="match status" value="1"/>
</dbReference>
<reference evidence="3 5" key="2">
    <citation type="journal article" date="2012" name="BMC Genomics">
        <title>A comparative genomics perspective on the genetic content of the alkaliphilic haloarchaeon Natrialba magadii ATCC 43099T.</title>
        <authorList>
            <person name="Siddaramappa S."/>
            <person name="Challacombe J.F."/>
            <person name="Decastro R.E."/>
            <person name="Pfeiffer F."/>
            <person name="Sastre D.E."/>
            <person name="Gimenez M.I."/>
            <person name="Paggi R.A."/>
            <person name="Detter J.C."/>
            <person name="Davenport K.W."/>
            <person name="Goodwin L.A."/>
            <person name="Kyrpides N."/>
            <person name="Tapia R."/>
            <person name="Pitluck S."/>
            <person name="Lucas S."/>
            <person name="Woyke T."/>
            <person name="Maupin-Furlow J.A."/>
        </authorList>
    </citation>
    <scope>NUCLEOTIDE SEQUENCE [LARGE SCALE GENOMIC DNA]</scope>
    <source>
        <strain evidence="3">ATCC 43099</strain>
        <strain evidence="5">ATCC 43099 / DSM 3394 / CCM 3739 / CIP 104546 / IAM 13178 / JCM 8861 / NBRC 102185 / NCIMB 2190 / MS3</strain>
    </source>
</reference>
<dbReference type="KEGG" id="nmg:Nmag_1368"/>
<evidence type="ECO:0000256" key="1">
    <source>
        <dbReference type="SAM" id="MobiDB-lite"/>
    </source>
</evidence>
<dbReference type="InterPro" id="IPR058456">
    <property type="entry name" value="DUF8143"/>
</dbReference>
<reference evidence="4 6" key="3">
    <citation type="journal article" date="2014" name="PLoS Genet.">
        <title>Phylogenetically driven sequencing of extremely halophilic archaea reveals strategies for static and dynamic osmo-response.</title>
        <authorList>
            <person name="Becker E.A."/>
            <person name="Seitzer P.M."/>
            <person name="Tritt A."/>
            <person name="Larsen D."/>
            <person name="Krusor M."/>
            <person name="Yao A.I."/>
            <person name="Wu D."/>
            <person name="Madern D."/>
            <person name="Eisen J.A."/>
            <person name="Darling A.E."/>
            <person name="Facciotti M.T."/>
        </authorList>
    </citation>
    <scope>NUCLEOTIDE SEQUENCE [LARGE SCALE GENOMIC DNA]</scope>
    <source>
        <strain evidence="6">ATCC 43099 / DSM 3394 / CCM 3739 / CIP 104546 / IAM 13178 / JCM 8861 / NBRC 102185 / NCIMB 2190 / MS3</strain>
        <strain evidence="4">MS-3</strain>
    </source>
</reference>
<dbReference type="HOGENOM" id="CLU_2340254_0_0_2"/>
<dbReference type="STRING" id="547559.Nmag_1368"/>
<keyword evidence="2" id="KW-0812">Transmembrane</keyword>
<dbReference type="PaxDb" id="547559-Nmag_1368"/>
<evidence type="ECO:0000256" key="2">
    <source>
        <dbReference type="SAM" id="Phobius"/>
    </source>
</evidence>
<sequence length="97" mass="11039">MAAGFAFILILFVGLAFTVGLYLLIADETSNPTVMDREQAEAEAKRRGGLNGEQHRTQPRERIQSPHSERAERNDDRNNPRTGTDEPRNGWEFERDP</sequence>
<dbReference type="OrthoDB" id="170770at2157"/>
<evidence type="ECO:0000313" key="3">
    <source>
        <dbReference type="EMBL" id="ADD04947.1"/>
    </source>
</evidence>
<keyword evidence="2" id="KW-1133">Transmembrane helix</keyword>
<evidence type="ECO:0000313" key="5">
    <source>
        <dbReference type="Proteomes" id="UP000001879"/>
    </source>
</evidence>
<protein>
    <submittedName>
        <fullName evidence="3">Uncharacterized protein</fullName>
    </submittedName>
</protein>
<dbReference type="Proteomes" id="UP000011543">
    <property type="component" value="Unassembled WGS sequence"/>
</dbReference>
<feature type="compositionally biased region" description="Basic and acidic residues" evidence="1">
    <location>
        <begin position="53"/>
        <end position="97"/>
    </location>
</feature>
<organism evidence="3 5">
    <name type="scientific">Natrialba magadii (strain ATCC 43099 / DSM 3394 / CCM 3739 / CIP 104546 / IAM 13178 / JCM 8861 / NBRC 102185 / NCIMB 2190 / MS3)</name>
    <name type="common">Natronobacterium magadii</name>
    <dbReference type="NCBI Taxonomy" id="547559"/>
    <lineage>
        <taxon>Archaea</taxon>
        <taxon>Methanobacteriati</taxon>
        <taxon>Methanobacteriota</taxon>
        <taxon>Stenosarchaea group</taxon>
        <taxon>Halobacteria</taxon>
        <taxon>Halobacteriales</taxon>
        <taxon>Natrialbaceae</taxon>
        <taxon>Natrialba</taxon>
    </lineage>
</organism>
<gene>
    <name evidence="3" type="ordered locus">Nmag_1368</name>
    <name evidence="4" type="ORF">C500_19365</name>
</gene>
<dbReference type="AlphaFoldDB" id="D3ST01"/>
<name>D3ST01_NATMM</name>
<evidence type="ECO:0000313" key="6">
    <source>
        <dbReference type="Proteomes" id="UP000011543"/>
    </source>
</evidence>
<feature type="region of interest" description="Disordered" evidence="1">
    <location>
        <begin position="28"/>
        <end position="97"/>
    </location>
</feature>
<accession>D3ST01</accession>
<feature type="compositionally biased region" description="Basic and acidic residues" evidence="1">
    <location>
        <begin position="35"/>
        <end position="46"/>
    </location>
</feature>
<feature type="transmembrane region" description="Helical" evidence="2">
    <location>
        <begin position="6"/>
        <end position="25"/>
    </location>
</feature>
<dbReference type="EMBL" id="AOHS01000060">
    <property type="protein sequence ID" value="ELY23995.1"/>
    <property type="molecule type" value="Genomic_DNA"/>
</dbReference>
<dbReference type="GeneID" id="8824201"/>
<keyword evidence="2" id="KW-0472">Membrane</keyword>
<evidence type="ECO:0000313" key="4">
    <source>
        <dbReference type="EMBL" id="ELY23995.1"/>
    </source>
</evidence>
<proteinExistence type="predicted"/>
<reference evidence="3" key="4">
    <citation type="submission" date="2016-09" db="EMBL/GenBank/DDBJ databases">
        <authorList>
            <person name="Pfeiffer F."/>
        </authorList>
    </citation>
    <scope>NUCLEOTIDE SEQUENCE</scope>
    <source>
        <strain evidence="3">ATCC 43099</strain>
    </source>
</reference>
<keyword evidence="5" id="KW-1185">Reference proteome</keyword>
<reference evidence="5" key="1">
    <citation type="submission" date="2010-02" db="EMBL/GenBank/DDBJ databases">
        <title>Complete sequence of chromosome of Natrialba magadii ATCC 43099.</title>
        <authorList>
            <consortium name="US DOE Joint Genome Institute"/>
            <person name="Lucas S."/>
            <person name="Copeland A."/>
            <person name="Lapidus A."/>
            <person name="Cheng J.-F."/>
            <person name="Bruce D."/>
            <person name="Goodwin L."/>
            <person name="Pitluck S."/>
            <person name="Davenport K."/>
            <person name="Saunders E."/>
            <person name="Detter J.C."/>
            <person name="Han C."/>
            <person name="Tapia R."/>
            <person name="Land M."/>
            <person name="Hauser L."/>
            <person name="Kyrpides N."/>
            <person name="Mikhailova N."/>
            <person name="De Castro R.E."/>
            <person name="Maupin-Furlow J.A."/>
            <person name="Woyke T."/>
        </authorList>
    </citation>
    <scope>NUCLEOTIDE SEQUENCE [LARGE SCALE GENOMIC DNA]</scope>
    <source>
        <strain evidence="5">ATCC 43099 / DSM 3394 / CCM 3739 / CIP 104546 / IAM 13178 / JCM 8861 / NBRC 102185 / NCIMB 2190 / MS3</strain>
    </source>
</reference>
<dbReference type="RefSeq" id="WP_004268034.1">
    <property type="nucleotide sequence ID" value="NC_013922.1"/>
</dbReference>
<dbReference type="PATRIC" id="fig|547559.17.peg.3824"/>
<dbReference type="eggNOG" id="arCOG11185">
    <property type="taxonomic scope" value="Archaea"/>
</dbReference>